<dbReference type="InterPro" id="IPR003591">
    <property type="entry name" value="Leu-rich_rpt_typical-subtyp"/>
</dbReference>
<dbReference type="InterPro" id="IPR050333">
    <property type="entry name" value="SLRP"/>
</dbReference>
<dbReference type="SMART" id="SM00369">
    <property type="entry name" value="LRR_TYP"/>
    <property type="match status" value="8"/>
</dbReference>
<dbReference type="FunFam" id="3.80.10.10:FF:000807">
    <property type="entry name" value="PRELP isoform 1"/>
    <property type="match status" value="1"/>
</dbReference>
<evidence type="ECO:0008006" key="4">
    <source>
        <dbReference type="Google" id="ProtNLM"/>
    </source>
</evidence>
<dbReference type="Gene3D" id="3.80.10.10">
    <property type="entry name" value="Ribonuclease Inhibitor"/>
    <property type="match status" value="3"/>
</dbReference>
<dbReference type="SUPFAM" id="SSF52058">
    <property type="entry name" value="L domain-like"/>
    <property type="match status" value="1"/>
</dbReference>
<accession>C3ZXU8</accession>
<dbReference type="eggNOG" id="KOG0619">
    <property type="taxonomic scope" value="Eukaryota"/>
</dbReference>
<dbReference type="PANTHER" id="PTHR45712:SF1">
    <property type="entry name" value="NEPHROCAN"/>
    <property type="match status" value="1"/>
</dbReference>
<name>C3ZXU8_BRAFL</name>
<dbReference type="PROSITE" id="PS51450">
    <property type="entry name" value="LRR"/>
    <property type="match status" value="2"/>
</dbReference>
<feature type="non-terminal residue" evidence="3">
    <location>
        <position position="1"/>
    </location>
</feature>
<dbReference type="InterPro" id="IPR032675">
    <property type="entry name" value="LRR_dom_sf"/>
</dbReference>
<organism>
    <name type="scientific">Branchiostoma floridae</name>
    <name type="common">Florida lancelet</name>
    <name type="synonym">Amphioxus</name>
    <dbReference type="NCBI Taxonomy" id="7739"/>
    <lineage>
        <taxon>Eukaryota</taxon>
        <taxon>Metazoa</taxon>
        <taxon>Chordata</taxon>
        <taxon>Cephalochordata</taxon>
        <taxon>Leptocardii</taxon>
        <taxon>Amphioxiformes</taxon>
        <taxon>Branchiostomatidae</taxon>
        <taxon>Branchiostoma</taxon>
    </lineage>
</organism>
<sequence>LVCPPRCGCNETVVDCRRAEHRKVPRNIPATTEVLYIQDNKVMKITVKSFRNAHKLRELYLQSNFLMNDRIDDGSFSSLISLQTLDLRNNLFRTFPTEILHVSYGLRKLDLSGNLIPSVSVEILRHFSKLEDLAMAHTNIRSLQVGTFEGLQQLKELDLSYNKFSSVPSGIFKGLDQLKSLSLRGNPITTLSDSSFSGLSNLRDLDMREAGLLSVQQGSFRWMPQLTTLLLSGNNLHGCSLGLIGTQLFQKARLVKVYLHNNPWVCGEDICSMVAWIESGKVDVPHTESLRCATPSKFK</sequence>
<gene>
    <name evidence="3" type="ORF">BRAFLDRAFT_158315</name>
</gene>
<feature type="non-terminal residue" evidence="3">
    <location>
        <position position="299"/>
    </location>
</feature>
<dbReference type="InParanoid" id="C3ZXU8"/>
<dbReference type="EMBL" id="GG666716">
    <property type="protein sequence ID" value="EEN42649.1"/>
    <property type="molecule type" value="Genomic_DNA"/>
</dbReference>
<protein>
    <recommendedName>
        <fullName evidence="4">LRRNT domain-containing protein</fullName>
    </recommendedName>
</protein>
<keyword evidence="2" id="KW-0677">Repeat</keyword>
<dbReference type="InterPro" id="IPR001611">
    <property type="entry name" value="Leu-rich_rpt"/>
</dbReference>
<dbReference type="AlphaFoldDB" id="C3ZXU8"/>
<dbReference type="Pfam" id="PF13855">
    <property type="entry name" value="LRR_8"/>
    <property type="match status" value="2"/>
</dbReference>
<keyword evidence="1" id="KW-0433">Leucine-rich repeat</keyword>
<evidence type="ECO:0000256" key="2">
    <source>
        <dbReference type="ARBA" id="ARBA00022737"/>
    </source>
</evidence>
<dbReference type="PANTHER" id="PTHR45712">
    <property type="entry name" value="AGAP008170-PA"/>
    <property type="match status" value="1"/>
</dbReference>
<evidence type="ECO:0000256" key="1">
    <source>
        <dbReference type="ARBA" id="ARBA00022614"/>
    </source>
</evidence>
<evidence type="ECO:0000313" key="3">
    <source>
        <dbReference type="EMBL" id="EEN42649.1"/>
    </source>
</evidence>
<reference evidence="3" key="1">
    <citation type="journal article" date="2008" name="Nature">
        <title>The amphioxus genome and the evolution of the chordate karyotype.</title>
        <authorList>
            <consortium name="US DOE Joint Genome Institute (JGI-PGF)"/>
            <person name="Putnam N.H."/>
            <person name="Butts T."/>
            <person name="Ferrier D.E.K."/>
            <person name="Furlong R.F."/>
            <person name="Hellsten U."/>
            <person name="Kawashima T."/>
            <person name="Robinson-Rechavi M."/>
            <person name="Shoguchi E."/>
            <person name="Terry A."/>
            <person name="Yu J.-K."/>
            <person name="Benito-Gutierrez E.L."/>
            <person name="Dubchak I."/>
            <person name="Garcia-Fernandez J."/>
            <person name="Gibson-Brown J.J."/>
            <person name="Grigoriev I.V."/>
            <person name="Horton A.C."/>
            <person name="de Jong P.J."/>
            <person name="Jurka J."/>
            <person name="Kapitonov V.V."/>
            <person name="Kohara Y."/>
            <person name="Kuroki Y."/>
            <person name="Lindquist E."/>
            <person name="Lucas S."/>
            <person name="Osoegawa K."/>
            <person name="Pennacchio L.A."/>
            <person name="Salamov A.A."/>
            <person name="Satou Y."/>
            <person name="Sauka-Spengler T."/>
            <person name="Schmutz J."/>
            <person name="Shin-I T."/>
            <person name="Toyoda A."/>
            <person name="Bronner-Fraser M."/>
            <person name="Fujiyama A."/>
            <person name="Holland L.Z."/>
            <person name="Holland P.W.H."/>
            <person name="Satoh N."/>
            <person name="Rokhsar D.S."/>
        </authorList>
    </citation>
    <scope>NUCLEOTIDE SEQUENCE [LARGE SCALE GENOMIC DNA]</scope>
    <source>
        <strain evidence="3">S238N-H82</strain>
        <tissue evidence="3">Testes</tissue>
    </source>
</reference>
<proteinExistence type="predicted"/>